<feature type="region of interest" description="Disordered" evidence="1">
    <location>
        <begin position="65"/>
        <end position="97"/>
    </location>
</feature>
<feature type="region of interest" description="Disordered" evidence="1">
    <location>
        <begin position="781"/>
        <end position="816"/>
    </location>
</feature>
<feature type="region of interest" description="Disordered" evidence="1">
    <location>
        <begin position="120"/>
        <end position="193"/>
    </location>
</feature>
<feature type="region of interest" description="Disordered" evidence="1">
    <location>
        <begin position="1"/>
        <end position="53"/>
    </location>
</feature>
<name>A0ABD3MQE2_9STRA</name>
<sequence length="835" mass="92321">MGVAIRRTRAKRARRVKGWLASGGGGGGGGGSTIGGTRRDDEDNAEVVVGRNDDDDKVVVVGGGGEYAREEDTGGGGDDIYDVHHDGDDASPLNKRRYGSVIDYLEAKYVRGVMIDEYDEEEKKKRRRRKKKAAAAAAARESRKKKRKEASGDGDGDGDGDDDEEEEEEEEGEEESVDSEPSGVSVYSSDDGFIDDTLLHEEVAGQVLASNAYGMTQIEEEARTRKKRREEERRGGGGTNANDDDDEYEYEEKKSEGVGGGSLAGDRPKDVDVNVDDYIDLDHDNDGGEDSDFDDGFFVNFGDLEMAAGWGGDRHDAPLSPAEKNTTKEKVREKRKYVRKVPNAKSDEKTKKKKKKKMMMMMKKETTGHDGEAIVKKKKEQKKGEEEEVDGDGKRKKKGDDDLGNANAKKKKVIGDNGGKEVAKKKMVADADGKAMTKKKIANVDGMAADKKKKVSVEGGGKNGRRTDEKSATSPKTKKKVKVSTISVLESSTSPEGSPASSSTPNPAKATEKAAKKKSLKAAHDEDSESKSPLSPSSLPTGKTKKSSPPEISKEKAEVNTLRGLYKRRYGACVKQIKEMTTDDLPRKARNKNTMKVSVNIPPDKEIGDDITFGCVREVSGQLVACVCLACFFFFFSCASLTRNRLSAQRPSRFATTDEKKCFSNPNVPGQKLKVQIPKNADMEKRTFVVAIPTPKVKEAVEFRRNNFSREFRVALHSYSCAYDDWCDAEGKYNETLPAVKRKQFKPVMEKLKKFDEMLGEFPKNLATPIDVSYLRTMVRMERSRRQRSEKRKSGEGGDANVATKQQSQHVEIHVPQKGTDFPFIVFDRRDFPED</sequence>
<evidence type="ECO:0008006" key="4">
    <source>
        <dbReference type="Google" id="ProtNLM"/>
    </source>
</evidence>
<feature type="region of interest" description="Disordered" evidence="1">
    <location>
        <begin position="207"/>
        <end position="271"/>
    </location>
</feature>
<feature type="compositionally biased region" description="Basic and acidic residues" evidence="1">
    <location>
        <begin position="362"/>
        <end position="375"/>
    </location>
</feature>
<keyword evidence="3" id="KW-1185">Reference proteome</keyword>
<feature type="compositionally biased region" description="Basic and acidic residues" evidence="1">
    <location>
        <begin position="418"/>
        <end position="435"/>
    </location>
</feature>
<feature type="compositionally biased region" description="Acidic residues" evidence="1">
    <location>
        <begin position="152"/>
        <end position="178"/>
    </location>
</feature>
<protein>
    <recommendedName>
        <fullName evidence="4">Transcription initiation factor IIF subunit alpha</fullName>
    </recommendedName>
</protein>
<evidence type="ECO:0000313" key="2">
    <source>
        <dbReference type="EMBL" id="KAL3766210.1"/>
    </source>
</evidence>
<evidence type="ECO:0000256" key="1">
    <source>
        <dbReference type="SAM" id="MobiDB-lite"/>
    </source>
</evidence>
<feature type="region of interest" description="Disordered" evidence="1">
    <location>
        <begin position="311"/>
        <end position="559"/>
    </location>
</feature>
<reference evidence="2 3" key="1">
    <citation type="submission" date="2024-10" db="EMBL/GenBank/DDBJ databases">
        <title>Updated reference genomes for cyclostephanoid diatoms.</title>
        <authorList>
            <person name="Roberts W.R."/>
            <person name="Alverson A.J."/>
        </authorList>
    </citation>
    <scope>NUCLEOTIDE SEQUENCE [LARGE SCALE GENOMIC DNA]</scope>
    <source>
        <strain evidence="2 3">AJA276-08</strain>
    </source>
</reference>
<dbReference type="EMBL" id="JALLAZ020001733">
    <property type="protein sequence ID" value="KAL3766210.1"/>
    <property type="molecule type" value="Genomic_DNA"/>
</dbReference>
<evidence type="ECO:0000313" key="3">
    <source>
        <dbReference type="Proteomes" id="UP001530315"/>
    </source>
</evidence>
<proteinExistence type="predicted"/>
<feature type="compositionally biased region" description="Low complexity" evidence="1">
    <location>
        <begin position="483"/>
        <end position="509"/>
    </location>
</feature>
<dbReference type="Proteomes" id="UP001530315">
    <property type="component" value="Unassembled WGS sequence"/>
</dbReference>
<gene>
    <name evidence="2" type="ORF">ACHAW5_002556</name>
</gene>
<feature type="compositionally biased region" description="Basic residues" evidence="1">
    <location>
        <begin position="124"/>
        <end position="133"/>
    </location>
</feature>
<dbReference type="AlphaFoldDB" id="A0ABD3MQE2"/>
<accession>A0ABD3MQE2</accession>
<feature type="compositionally biased region" description="Basic residues" evidence="1">
    <location>
        <begin position="1"/>
        <end position="17"/>
    </location>
</feature>
<comment type="caution">
    <text evidence="2">The sequence shown here is derived from an EMBL/GenBank/DDBJ whole genome shotgun (WGS) entry which is preliminary data.</text>
</comment>
<feature type="compositionally biased region" description="Gly residues" evidence="1">
    <location>
        <begin position="21"/>
        <end position="34"/>
    </location>
</feature>
<organism evidence="2 3">
    <name type="scientific">Stephanodiscus triporus</name>
    <dbReference type="NCBI Taxonomy" id="2934178"/>
    <lineage>
        <taxon>Eukaryota</taxon>
        <taxon>Sar</taxon>
        <taxon>Stramenopiles</taxon>
        <taxon>Ochrophyta</taxon>
        <taxon>Bacillariophyta</taxon>
        <taxon>Coscinodiscophyceae</taxon>
        <taxon>Thalassiosirophycidae</taxon>
        <taxon>Stephanodiscales</taxon>
        <taxon>Stephanodiscaceae</taxon>
        <taxon>Stephanodiscus</taxon>
    </lineage>
</organism>